<keyword evidence="6 8" id="KW-0342">GTP-binding</keyword>
<evidence type="ECO:0000256" key="6">
    <source>
        <dbReference type="ARBA" id="ARBA00023134"/>
    </source>
</evidence>
<dbReference type="Pfam" id="PF00009">
    <property type="entry name" value="GTP_EFTU"/>
    <property type="match status" value="1"/>
</dbReference>
<evidence type="ECO:0000256" key="9">
    <source>
        <dbReference type="RuleBase" id="RU000644"/>
    </source>
</evidence>
<reference evidence="12" key="2">
    <citation type="submission" date="2021-04" db="EMBL/GenBank/DDBJ databases">
        <authorList>
            <person name="Gilroy R."/>
        </authorList>
    </citation>
    <scope>NUCLEOTIDE SEQUENCE</scope>
    <source>
        <strain evidence="12">2239</strain>
    </source>
</reference>
<evidence type="ECO:0000256" key="7">
    <source>
        <dbReference type="ARBA" id="ARBA00025162"/>
    </source>
</evidence>
<dbReference type="NCBIfam" id="TIGR00487">
    <property type="entry name" value="IF-2"/>
    <property type="match status" value="1"/>
</dbReference>
<comment type="similarity">
    <text evidence="1 8 9">Belongs to the TRAFAC class translation factor GTPase superfamily. Classic translation factor GTPase family. IF-2 subfamily.</text>
</comment>
<keyword evidence="8" id="KW-0963">Cytoplasm</keyword>
<evidence type="ECO:0000256" key="3">
    <source>
        <dbReference type="ARBA" id="ARBA00022540"/>
    </source>
</evidence>
<dbReference type="FunFam" id="2.40.30.10:FF:000008">
    <property type="entry name" value="Translation initiation factor IF-2"/>
    <property type="match status" value="1"/>
</dbReference>
<evidence type="ECO:0000259" key="11">
    <source>
        <dbReference type="PROSITE" id="PS51722"/>
    </source>
</evidence>
<dbReference type="SUPFAM" id="SSF52540">
    <property type="entry name" value="P-loop containing nucleoside triphosphate hydrolases"/>
    <property type="match status" value="1"/>
</dbReference>
<feature type="domain" description="Tr-type G" evidence="11">
    <location>
        <begin position="272"/>
        <end position="441"/>
    </location>
</feature>
<dbReference type="InterPro" id="IPR036925">
    <property type="entry name" value="TIF_IF2_dom3_sf"/>
</dbReference>
<feature type="binding site" evidence="8">
    <location>
        <begin position="281"/>
        <end position="288"/>
    </location>
    <ligand>
        <name>GTP</name>
        <dbReference type="ChEBI" id="CHEBI:37565"/>
    </ligand>
</feature>
<comment type="subcellular location">
    <subcellularLocation>
        <location evidence="8">Cytoplasm</location>
    </subcellularLocation>
</comment>
<dbReference type="PANTHER" id="PTHR43381">
    <property type="entry name" value="TRANSLATION INITIATION FACTOR IF-2-RELATED"/>
    <property type="match status" value="1"/>
</dbReference>
<keyword evidence="3 8" id="KW-0396">Initiation factor</keyword>
<dbReference type="CDD" id="cd01887">
    <property type="entry name" value="IF2_eIF5B"/>
    <property type="match status" value="1"/>
</dbReference>
<dbReference type="EMBL" id="DXFW01000035">
    <property type="protein sequence ID" value="HIX06419.1"/>
    <property type="molecule type" value="Genomic_DNA"/>
</dbReference>
<evidence type="ECO:0000313" key="12">
    <source>
        <dbReference type="EMBL" id="HIX06419.1"/>
    </source>
</evidence>
<evidence type="ECO:0000256" key="5">
    <source>
        <dbReference type="ARBA" id="ARBA00022917"/>
    </source>
</evidence>
<dbReference type="InterPro" id="IPR005225">
    <property type="entry name" value="Small_GTP-bd"/>
</dbReference>
<evidence type="ECO:0000256" key="2">
    <source>
        <dbReference type="ARBA" id="ARBA00020675"/>
    </source>
</evidence>
<comment type="caution">
    <text evidence="12">The sequence shown here is derived from an EMBL/GenBank/DDBJ whole genome shotgun (WGS) entry which is preliminary data.</text>
</comment>
<keyword evidence="4 8" id="KW-0547">Nucleotide-binding</keyword>
<dbReference type="SUPFAM" id="SSF50447">
    <property type="entry name" value="Translation proteins"/>
    <property type="match status" value="2"/>
</dbReference>
<dbReference type="CDD" id="cd03702">
    <property type="entry name" value="IF2_mtIF2_II"/>
    <property type="match status" value="1"/>
</dbReference>
<dbReference type="FunFam" id="3.40.50.300:FF:000019">
    <property type="entry name" value="Translation initiation factor IF-2"/>
    <property type="match status" value="1"/>
</dbReference>
<keyword evidence="5 8" id="KW-0648">Protein biosynthesis</keyword>
<dbReference type="GO" id="GO:0003743">
    <property type="term" value="F:translation initiation factor activity"/>
    <property type="evidence" value="ECO:0007669"/>
    <property type="project" value="UniProtKB-UniRule"/>
</dbReference>
<dbReference type="FunFam" id="2.40.30.10:FF:000007">
    <property type="entry name" value="Translation initiation factor IF-2"/>
    <property type="match status" value="1"/>
</dbReference>
<organism evidence="12 13">
    <name type="scientific">Candidatus Allofournierella pullicola</name>
    <dbReference type="NCBI Taxonomy" id="2838596"/>
    <lineage>
        <taxon>Bacteria</taxon>
        <taxon>Bacillati</taxon>
        <taxon>Bacillota</taxon>
        <taxon>Clostridia</taxon>
        <taxon>Eubacteriales</taxon>
        <taxon>Oscillospiraceae</taxon>
        <taxon>Allofournierella</taxon>
    </lineage>
</organism>
<dbReference type="GO" id="GO:0005525">
    <property type="term" value="F:GTP binding"/>
    <property type="evidence" value="ECO:0007669"/>
    <property type="project" value="UniProtKB-KW"/>
</dbReference>
<dbReference type="PANTHER" id="PTHR43381:SF5">
    <property type="entry name" value="TR-TYPE G DOMAIN-CONTAINING PROTEIN"/>
    <property type="match status" value="1"/>
</dbReference>
<proteinExistence type="inferred from homology"/>
<dbReference type="GO" id="GO:0005829">
    <property type="term" value="C:cytosol"/>
    <property type="evidence" value="ECO:0007669"/>
    <property type="project" value="TreeGrafter"/>
</dbReference>
<reference evidence="12" key="1">
    <citation type="journal article" date="2021" name="PeerJ">
        <title>Extensive microbial diversity within the chicken gut microbiome revealed by metagenomics and culture.</title>
        <authorList>
            <person name="Gilroy R."/>
            <person name="Ravi A."/>
            <person name="Getino M."/>
            <person name="Pursley I."/>
            <person name="Horton D.L."/>
            <person name="Alikhan N.F."/>
            <person name="Baker D."/>
            <person name="Gharbi K."/>
            <person name="Hall N."/>
            <person name="Watson M."/>
            <person name="Adriaenssens E.M."/>
            <person name="Foster-Nyarko E."/>
            <person name="Jarju S."/>
            <person name="Secka A."/>
            <person name="Antonio M."/>
            <person name="Oren A."/>
            <person name="Chaudhuri R.R."/>
            <person name="La Ragione R."/>
            <person name="Hildebrand F."/>
            <person name="Pallen M.J."/>
        </authorList>
    </citation>
    <scope>NUCLEOTIDE SEQUENCE</scope>
    <source>
        <strain evidence="12">2239</strain>
    </source>
</reference>
<dbReference type="InterPro" id="IPR009000">
    <property type="entry name" value="Transl_B-barrel_sf"/>
</dbReference>
<dbReference type="AlphaFoldDB" id="A0A9D1V5Z5"/>
<dbReference type="InterPro" id="IPR006847">
    <property type="entry name" value="IF2_N"/>
</dbReference>
<protein>
    <recommendedName>
        <fullName evidence="2 8">Translation initiation factor IF-2</fullName>
    </recommendedName>
</protein>
<dbReference type="InterPro" id="IPR015760">
    <property type="entry name" value="TIF_IF2"/>
</dbReference>
<name>A0A9D1V5Z5_9FIRM</name>
<comment type="function">
    <text evidence="7 8 9">One of the essential components for the initiation of protein synthesis. Protects formylmethionyl-tRNA from spontaneous hydrolysis and promotes its binding to the 30S ribosomal subunits. Also involved in the hydrolysis of GTP during the formation of the 70S ribosomal complex.</text>
</comment>
<dbReference type="Pfam" id="PF22042">
    <property type="entry name" value="EF-G_D2"/>
    <property type="match status" value="1"/>
</dbReference>
<feature type="region of interest" description="Disordered" evidence="10">
    <location>
        <begin position="135"/>
        <end position="172"/>
    </location>
</feature>
<accession>A0A9D1V5Z5</accession>
<dbReference type="InterPro" id="IPR044145">
    <property type="entry name" value="IF2_II"/>
</dbReference>
<dbReference type="NCBIfam" id="TIGR00231">
    <property type="entry name" value="small_GTP"/>
    <property type="match status" value="1"/>
</dbReference>
<feature type="compositionally biased region" description="Basic and acidic residues" evidence="10">
    <location>
        <begin position="97"/>
        <end position="110"/>
    </location>
</feature>
<feature type="binding site" evidence="8">
    <location>
        <begin position="327"/>
        <end position="331"/>
    </location>
    <ligand>
        <name>GTP</name>
        <dbReference type="ChEBI" id="CHEBI:37565"/>
    </ligand>
</feature>
<dbReference type="InterPro" id="IPR023115">
    <property type="entry name" value="TIF_IF2_dom3"/>
</dbReference>
<feature type="region of interest" description="G-domain" evidence="8">
    <location>
        <begin position="275"/>
        <end position="423"/>
    </location>
</feature>
<dbReference type="InterPro" id="IPR053905">
    <property type="entry name" value="EF-G-like_DII"/>
</dbReference>
<dbReference type="GO" id="GO:0003924">
    <property type="term" value="F:GTPase activity"/>
    <property type="evidence" value="ECO:0007669"/>
    <property type="project" value="UniProtKB-UniRule"/>
</dbReference>
<sequence>MIIKYKVSEVAKDLNKPAKQIIDMLADLGGEPKKVGANLDEAELNYVFERLTQESAEADLSEYLDSAPKPKPKESEILKKADGTVVEMPRPKHKAEKKPEAEAPAPKREVVTKVVDTRTVDVNLDKFNEKYTELAGTKNVENRRKPTPAGNKQKFTNNKNRGRQPFQKKRETEAERLQRIQLEKARKAQLKVQIPDEITVGELASRLKQTASNVIKKLMGLGVMASVSEVVDFDTAAIVAEEFGAKVEKEVHVTIEERLFEVEEDNAADLVERPPVVVVMGHVDHGKTSILDAIRKTHVTAGEAGGITQHIGAYQVKAGGKTITFLDTPGHEAFTSMRARGANMTDIAVLVVAADDGIMPQTVESINHAKAAQVSVIVAINKMDKPTANPERVMEQLTQYELVPEQWGGDVICVPVSALTGAGIPDLLENINLVAEVRELKANPNRRAKGAVVEARLDKGQGPVATILVQNGTLHKGDCIIAGTAVGRVRTMKNDKGQFIETAGPSTPVEITGLTEVPAAGDLFDAVADEKLARELADKRAAEAKERQFSTYQKVTLDNLFSQIAEGERKELDIIVKADVQGSAEAVKQSLEKISNDEVRVKVIHTGVGAVNKSDVMLANASGAIIIGFNVRPDPVAKEEAAQAEVEMRMYRVIYDAINDVTDAMKGMLAPKIREVEQGRLEVRQVYKISSVGLVAGSYVLEGKITRSSKIRVVRDGIVVTEDEIASLRRFKDDVKEVAQGYECGVTLEKFSDIKEGDIFEAFILEEYRD</sequence>
<dbReference type="CDD" id="cd03692">
    <property type="entry name" value="mtIF2_IVc"/>
    <property type="match status" value="1"/>
</dbReference>
<dbReference type="InterPro" id="IPR000178">
    <property type="entry name" value="TF_IF2_bacterial-like"/>
</dbReference>
<dbReference type="HAMAP" id="MF_00100_B">
    <property type="entry name" value="IF_2_B"/>
    <property type="match status" value="1"/>
</dbReference>
<dbReference type="InterPro" id="IPR027417">
    <property type="entry name" value="P-loop_NTPase"/>
</dbReference>
<evidence type="ECO:0000256" key="10">
    <source>
        <dbReference type="SAM" id="MobiDB-lite"/>
    </source>
</evidence>
<dbReference type="Pfam" id="PF04760">
    <property type="entry name" value="IF2_N"/>
    <property type="match status" value="1"/>
</dbReference>
<dbReference type="Gene3D" id="1.10.10.2480">
    <property type="match status" value="1"/>
</dbReference>
<dbReference type="Gene3D" id="3.40.50.300">
    <property type="entry name" value="P-loop containing nucleotide triphosphate hydrolases"/>
    <property type="match status" value="1"/>
</dbReference>
<evidence type="ECO:0000256" key="1">
    <source>
        <dbReference type="ARBA" id="ARBA00007733"/>
    </source>
</evidence>
<dbReference type="Pfam" id="PF11987">
    <property type="entry name" value="IF-2"/>
    <property type="match status" value="1"/>
</dbReference>
<dbReference type="SUPFAM" id="SSF52156">
    <property type="entry name" value="Initiation factor IF2/eIF5b, domain 3"/>
    <property type="match status" value="1"/>
</dbReference>
<feature type="region of interest" description="Disordered" evidence="10">
    <location>
        <begin position="88"/>
        <end position="110"/>
    </location>
</feature>
<evidence type="ECO:0000256" key="4">
    <source>
        <dbReference type="ARBA" id="ARBA00022741"/>
    </source>
</evidence>
<dbReference type="Proteomes" id="UP000824193">
    <property type="component" value="Unassembled WGS sequence"/>
</dbReference>
<feature type="binding site" evidence="8">
    <location>
        <begin position="381"/>
        <end position="384"/>
    </location>
    <ligand>
        <name>GTP</name>
        <dbReference type="ChEBI" id="CHEBI:37565"/>
    </ligand>
</feature>
<evidence type="ECO:0000313" key="13">
    <source>
        <dbReference type="Proteomes" id="UP000824193"/>
    </source>
</evidence>
<dbReference type="PROSITE" id="PS51722">
    <property type="entry name" value="G_TR_2"/>
    <property type="match status" value="1"/>
</dbReference>
<dbReference type="Gene3D" id="2.40.30.10">
    <property type="entry name" value="Translation factors"/>
    <property type="match status" value="2"/>
</dbReference>
<dbReference type="FunFam" id="3.40.50.10050:FF:000001">
    <property type="entry name" value="Translation initiation factor IF-2"/>
    <property type="match status" value="1"/>
</dbReference>
<gene>
    <name evidence="8 12" type="primary">infB</name>
    <name evidence="12" type="ORF">H9865_10055</name>
</gene>
<evidence type="ECO:0000256" key="8">
    <source>
        <dbReference type="HAMAP-Rule" id="MF_00100"/>
    </source>
</evidence>
<dbReference type="InterPro" id="IPR000795">
    <property type="entry name" value="T_Tr_GTP-bd_dom"/>
</dbReference>
<dbReference type="Gene3D" id="3.40.50.10050">
    <property type="entry name" value="Translation initiation factor IF- 2, domain 3"/>
    <property type="match status" value="1"/>
</dbReference>